<evidence type="ECO:0000313" key="7">
    <source>
        <dbReference type="Proteomes" id="UP000250136"/>
    </source>
</evidence>
<reference evidence="4" key="4">
    <citation type="submission" date="2016-10" db="EMBL/GenBank/DDBJ databases">
        <authorList>
            <person name="de Groot N.N."/>
        </authorList>
    </citation>
    <scope>NUCLEOTIDE SEQUENCE [LARGE SCALE GENOMIC DNA]</scope>
    <source>
        <strain evidence="4">OGL-20</strain>
    </source>
</reference>
<keyword evidence="1" id="KW-1133">Transmembrane helix</keyword>
<dbReference type="EMBL" id="FOIW01000002">
    <property type="protein sequence ID" value="SEW10620.1"/>
    <property type="molecule type" value="Genomic_DNA"/>
</dbReference>
<organism evidence="3 5">
    <name type="scientific">Thermococcus thioreducens</name>
    <dbReference type="NCBI Taxonomy" id="277988"/>
    <lineage>
        <taxon>Archaea</taxon>
        <taxon>Methanobacteriati</taxon>
        <taxon>Methanobacteriota</taxon>
        <taxon>Thermococci</taxon>
        <taxon>Thermococcales</taxon>
        <taxon>Thermococcaceae</taxon>
        <taxon>Thermococcus</taxon>
    </lineage>
</organism>
<evidence type="ECO:0000313" key="4">
    <source>
        <dbReference type="EMBL" id="SEW10620.1"/>
    </source>
</evidence>
<reference evidence="2 7" key="2">
    <citation type="submission" date="2016-04" db="EMBL/GenBank/DDBJ databases">
        <title>Complete genome sequence of Thermococcus thioreducens type strain OGL-20P.</title>
        <authorList>
            <person name="Oger P.M."/>
        </authorList>
    </citation>
    <scope>NUCLEOTIDE SEQUENCE [LARGE SCALE GENOMIC DNA]</scope>
    <source>
        <strain evidence="2 7">OGL-20P</strain>
    </source>
</reference>
<keyword evidence="1" id="KW-0472">Membrane</keyword>
<evidence type="ECO:0000313" key="6">
    <source>
        <dbReference type="Proteomes" id="UP000182125"/>
    </source>
</evidence>
<dbReference type="GeneID" id="33333423"/>
<evidence type="ECO:0000313" key="2">
    <source>
        <dbReference type="EMBL" id="ASJ11980.1"/>
    </source>
</evidence>
<dbReference type="Proteomes" id="UP000250136">
    <property type="component" value="Chromosome"/>
</dbReference>
<evidence type="ECO:0008006" key="8">
    <source>
        <dbReference type="Google" id="ProtNLM"/>
    </source>
</evidence>
<dbReference type="STRING" id="277988.SAMN05216170_1609"/>
<dbReference type="EMBL" id="LIXN01000006">
    <property type="protein sequence ID" value="KQH82793.1"/>
    <property type="molecule type" value="Genomic_DNA"/>
</dbReference>
<feature type="transmembrane region" description="Helical" evidence="1">
    <location>
        <begin position="28"/>
        <end position="46"/>
    </location>
</feature>
<accession>A0A0Q2M3Y6</accession>
<proteinExistence type="predicted"/>
<keyword evidence="7" id="KW-1185">Reference proteome</keyword>
<dbReference type="OrthoDB" id="86270at2157"/>
<evidence type="ECO:0000313" key="5">
    <source>
        <dbReference type="Proteomes" id="UP000051862"/>
    </source>
</evidence>
<keyword evidence="1" id="KW-0812">Transmembrane</keyword>
<name>A0A0Q2M3Y6_9EURY</name>
<sequence>MNIFIPLIAGVIIGYVLRRKERRVNVDLPMSAALLLLIFFMGVETGKVRIDALWLLSSSIVFAALTIAGSVGIALIVGGRG</sequence>
<dbReference type="AlphaFoldDB" id="A0A0Q2M3Y6"/>
<dbReference type="PATRIC" id="fig|277988.4.peg.889"/>
<dbReference type="Proteomes" id="UP000051862">
    <property type="component" value="Unassembled WGS sequence"/>
</dbReference>
<dbReference type="RefSeq" id="WP_055429067.1">
    <property type="nucleotide sequence ID" value="NZ_CP015105.1"/>
</dbReference>
<reference evidence="3 5" key="1">
    <citation type="submission" date="2015-08" db="EMBL/GenBank/DDBJ databases">
        <title>Thermococcus thioreducens DSM 14981 genome sequencing.</title>
        <authorList>
            <person name="Hong S.-J."/>
            <person name="Kim M.-C."/>
            <person name="Shin J.-H."/>
        </authorList>
    </citation>
    <scope>NUCLEOTIDE SEQUENCE [LARGE SCALE GENOMIC DNA]</scope>
    <source>
        <strain evidence="3 5">DSM 14981</strain>
    </source>
</reference>
<dbReference type="KEGG" id="ttd:A3L14_03335"/>
<dbReference type="Proteomes" id="UP000182125">
    <property type="component" value="Unassembled WGS sequence"/>
</dbReference>
<feature type="transmembrane region" description="Helical" evidence="1">
    <location>
        <begin position="53"/>
        <end position="77"/>
    </location>
</feature>
<protein>
    <recommendedName>
        <fullName evidence="8">DUF340 domain-containing protein</fullName>
    </recommendedName>
</protein>
<gene>
    <name evidence="2" type="ORF">A3L14_03335</name>
    <name evidence="3" type="ORF">AMR53_04230</name>
    <name evidence="4" type="ORF">SAMN05216170_1609</name>
</gene>
<evidence type="ECO:0000313" key="3">
    <source>
        <dbReference type="EMBL" id="KQH82793.1"/>
    </source>
</evidence>
<reference evidence="6" key="3">
    <citation type="submission" date="2016-10" db="EMBL/GenBank/DDBJ databases">
        <authorList>
            <person name="Varghese N."/>
            <person name="Submissions S."/>
        </authorList>
    </citation>
    <scope>NUCLEOTIDE SEQUENCE [LARGE SCALE GENOMIC DNA]</scope>
    <source>
        <strain evidence="6">OGL-20</strain>
    </source>
</reference>
<dbReference type="EMBL" id="CP015105">
    <property type="protein sequence ID" value="ASJ11980.1"/>
    <property type="molecule type" value="Genomic_DNA"/>
</dbReference>
<evidence type="ECO:0000256" key="1">
    <source>
        <dbReference type="SAM" id="Phobius"/>
    </source>
</evidence>